<keyword evidence="2 3" id="KW-0143">Chaperone</keyword>
<dbReference type="GO" id="GO:0016151">
    <property type="term" value="F:nickel cation binding"/>
    <property type="evidence" value="ECO:0007669"/>
    <property type="project" value="UniProtKB-UniRule"/>
</dbReference>
<evidence type="ECO:0000256" key="3">
    <source>
        <dbReference type="HAMAP-Rule" id="MF_01384"/>
    </source>
</evidence>
<keyword evidence="3" id="KW-0963">Cytoplasm</keyword>
<dbReference type="Proteomes" id="UP000450676">
    <property type="component" value="Unassembled WGS sequence"/>
</dbReference>
<dbReference type="PANTHER" id="PTHR33643:SF1">
    <property type="entry name" value="UREASE ACCESSORY PROTEIN D"/>
    <property type="match status" value="1"/>
</dbReference>
<evidence type="ECO:0000256" key="4">
    <source>
        <dbReference type="SAM" id="MobiDB-lite"/>
    </source>
</evidence>
<keyword evidence="6" id="KW-1185">Reference proteome</keyword>
<dbReference type="PANTHER" id="PTHR33643">
    <property type="entry name" value="UREASE ACCESSORY PROTEIN D"/>
    <property type="match status" value="1"/>
</dbReference>
<dbReference type="EMBL" id="WWCU01000021">
    <property type="protein sequence ID" value="MYN09286.1"/>
    <property type="molecule type" value="Genomic_DNA"/>
</dbReference>
<protein>
    <recommendedName>
        <fullName evidence="3">Urease accessory protein UreD</fullName>
    </recommendedName>
</protein>
<accession>A0A7X4HDJ9</accession>
<dbReference type="GO" id="GO:0005737">
    <property type="term" value="C:cytoplasm"/>
    <property type="evidence" value="ECO:0007669"/>
    <property type="project" value="UniProtKB-SubCell"/>
</dbReference>
<dbReference type="HAMAP" id="MF_01384">
    <property type="entry name" value="UreD"/>
    <property type="match status" value="1"/>
</dbReference>
<gene>
    <name evidence="3" type="primary">ureD</name>
    <name evidence="5" type="ORF">GTP77_18350</name>
</gene>
<dbReference type="Pfam" id="PF01774">
    <property type="entry name" value="UreD"/>
    <property type="match status" value="1"/>
</dbReference>
<evidence type="ECO:0000256" key="2">
    <source>
        <dbReference type="ARBA" id="ARBA00023186"/>
    </source>
</evidence>
<name>A0A7X4HDJ9_9BURK</name>
<comment type="subunit">
    <text evidence="3">UreD, UreF and UreG form a complex that acts as a GTP-hydrolysis-dependent molecular chaperone, activating the urease apoprotein by helping to assemble the nickel containing metallocenter of UreC. The UreE protein probably delivers the nickel.</text>
</comment>
<keyword evidence="3" id="KW-0996">Nickel insertion</keyword>
<organism evidence="5 6">
    <name type="scientific">Pseudoduganella aquatica</name>
    <dbReference type="NCBI Taxonomy" id="2660641"/>
    <lineage>
        <taxon>Bacteria</taxon>
        <taxon>Pseudomonadati</taxon>
        <taxon>Pseudomonadota</taxon>
        <taxon>Betaproteobacteria</taxon>
        <taxon>Burkholderiales</taxon>
        <taxon>Oxalobacteraceae</taxon>
        <taxon>Telluria group</taxon>
        <taxon>Pseudoduganella</taxon>
    </lineage>
</organism>
<dbReference type="InterPro" id="IPR002669">
    <property type="entry name" value="UreD"/>
</dbReference>
<reference evidence="5 6" key="1">
    <citation type="submission" date="2019-12" db="EMBL/GenBank/DDBJ databases">
        <title>Novel species isolated from a subtropical stream in China.</title>
        <authorList>
            <person name="Lu H."/>
        </authorList>
    </citation>
    <scope>NUCLEOTIDE SEQUENCE [LARGE SCALE GENOMIC DNA]</scope>
    <source>
        <strain evidence="5 6">FT127W</strain>
    </source>
</reference>
<dbReference type="RefSeq" id="WP_161073589.1">
    <property type="nucleotide sequence ID" value="NZ_CP086370.1"/>
</dbReference>
<sequence>MPDTADHANALYSANSQPPGSRLPGTGGAAPEQGHAPWHASLSLRFADDQGTTRLVERRHSGPLRVQKALYPEGGAVCHAIVVHPPGGVVGGDQLALSADVGEGARAFLTTPGAAKWYKANGKVSRQNVRLQAGAGASIEWMPQETIFFDDAHVELDQDITLAADASFIGCEILCMGRRASGESFRSGRVVQRTRIRHGARLLWWEQGALTPDGVASPLGMDRYSVCATLLAVGAPLPAAVLAQLRSDGAEAVAVSGAAFGATQMKGLLCVRHLGHDSEAAREIMLAAWRTLRPHLLGRAAFDPRSWRT</sequence>
<proteinExistence type="inferred from homology"/>
<dbReference type="AlphaFoldDB" id="A0A7X4HDJ9"/>
<feature type="region of interest" description="Disordered" evidence="4">
    <location>
        <begin position="1"/>
        <end position="35"/>
    </location>
</feature>
<comment type="similarity">
    <text evidence="1 3">Belongs to the UreD family.</text>
</comment>
<evidence type="ECO:0000256" key="1">
    <source>
        <dbReference type="ARBA" id="ARBA00007177"/>
    </source>
</evidence>
<comment type="subcellular location">
    <subcellularLocation>
        <location evidence="3">Cytoplasm</location>
    </subcellularLocation>
</comment>
<comment type="function">
    <text evidence="3">Required for maturation of urease via the functional incorporation of the urease nickel metallocenter.</text>
</comment>
<evidence type="ECO:0000313" key="5">
    <source>
        <dbReference type="EMBL" id="MYN09286.1"/>
    </source>
</evidence>
<evidence type="ECO:0000313" key="6">
    <source>
        <dbReference type="Proteomes" id="UP000450676"/>
    </source>
</evidence>
<comment type="caution">
    <text evidence="5">The sequence shown here is derived from an EMBL/GenBank/DDBJ whole genome shotgun (WGS) entry which is preliminary data.</text>
</comment>